<dbReference type="Proteomes" id="UP000663879">
    <property type="component" value="Unassembled WGS sequence"/>
</dbReference>
<keyword evidence="2" id="KW-1185">Reference proteome</keyword>
<dbReference type="EMBL" id="CAJNOC010001766">
    <property type="protein sequence ID" value="CAF0889402.1"/>
    <property type="molecule type" value="Genomic_DNA"/>
</dbReference>
<protein>
    <submittedName>
        <fullName evidence="1">Uncharacterized protein</fullName>
    </submittedName>
</protein>
<organism evidence="1 2">
    <name type="scientific">Brachionus calyciflorus</name>
    <dbReference type="NCBI Taxonomy" id="104777"/>
    <lineage>
        <taxon>Eukaryota</taxon>
        <taxon>Metazoa</taxon>
        <taxon>Spiralia</taxon>
        <taxon>Gnathifera</taxon>
        <taxon>Rotifera</taxon>
        <taxon>Eurotatoria</taxon>
        <taxon>Monogononta</taxon>
        <taxon>Pseudotrocha</taxon>
        <taxon>Ploima</taxon>
        <taxon>Brachionidae</taxon>
        <taxon>Brachionus</taxon>
    </lineage>
</organism>
<evidence type="ECO:0000313" key="2">
    <source>
        <dbReference type="Proteomes" id="UP000663879"/>
    </source>
</evidence>
<dbReference type="AlphaFoldDB" id="A0A813YTX3"/>
<dbReference type="OrthoDB" id="10188692at2759"/>
<comment type="caution">
    <text evidence="1">The sequence shown here is derived from an EMBL/GenBank/DDBJ whole genome shotgun (WGS) entry which is preliminary data.</text>
</comment>
<name>A0A813YTX3_9BILA</name>
<evidence type="ECO:0000313" key="1">
    <source>
        <dbReference type="EMBL" id="CAF0889402.1"/>
    </source>
</evidence>
<proteinExistence type="predicted"/>
<reference evidence="1" key="1">
    <citation type="submission" date="2021-02" db="EMBL/GenBank/DDBJ databases">
        <authorList>
            <person name="Nowell W R."/>
        </authorList>
    </citation>
    <scope>NUCLEOTIDE SEQUENCE</scope>
    <source>
        <strain evidence="1">Ploen Becks lab</strain>
    </source>
</reference>
<accession>A0A813YTX3</accession>
<sequence length="248" mass="29221">MSDSINDDDLICVYCKKIFQSSPLTLVPCGWVICSSHFDEYNGILVCRNCCDLHVVYKNECFSTKSIEIKYENYKLEKSIKQIKTDINELEQIKKEPESYIYEHFSNLINQADIQREQIKILIDQYFDRILDYLNLTKEEHVSKIVEKTNFQNFDLESFQNHIEIVKNILNRNTDLSNDDLDTYSIIIGSYKNKLKDILKCLTGHRNFELTEISPDIECDNIFGKLIIEQKQKYPSSKIDLNQMENEK</sequence>
<gene>
    <name evidence="1" type="ORF">OXX778_LOCUS10829</name>
</gene>